<accession>A0A2H3GQX2</accession>
<evidence type="ECO:0000313" key="3">
    <source>
        <dbReference type="EMBL" id="PCD33067.1"/>
    </source>
</evidence>
<name>A0A2H3GQX2_FUSOX</name>
<dbReference type="GO" id="GO:0003700">
    <property type="term" value="F:DNA-binding transcription factor activity"/>
    <property type="evidence" value="ECO:0007669"/>
    <property type="project" value="TreeGrafter"/>
</dbReference>
<reference evidence="3 4" key="2">
    <citation type="journal article" date="2017" name="Sci. Rep.">
        <title>A mobile pathogenicity chromosome in Fusarium oxysporum for infection of multiple cucurbit species.</title>
        <authorList>
            <person name="van Dam P."/>
            <person name="Fokkens L."/>
            <person name="Ayukawa Y."/>
            <person name="van der Gragt M."/>
            <person name="Ter Horst A."/>
            <person name="Brankovics B."/>
            <person name="Houterman P.M."/>
            <person name="Arie T."/>
            <person name="Rep M."/>
        </authorList>
    </citation>
    <scope>NUCLEOTIDE SEQUENCE [LARGE SCALE GENOMIC DNA]</scope>
    <source>
        <strain evidence="3 4">Forc016</strain>
    </source>
</reference>
<evidence type="ECO:0000313" key="4">
    <source>
        <dbReference type="Proteomes" id="UP000219602"/>
    </source>
</evidence>
<dbReference type="GO" id="GO:0045944">
    <property type="term" value="P:positive regulation of transcription by RNA polymerase II"/>
    <property type="evidence" value="ECO:0007669"/>
    <property type="project" value="TreeGrafter"/>
</dbReference>
<dbReference type="AlphaFoldDB" id="A0A2H3GQX2"/>
<dbReference type="GO" id="GO:0005634">
    <property type="term" value="C:nucleus"/>
    <property type="evidence" value="ECO:0007669"/>
    <property type="project" value="UniProtKB-SubCell"/>
</dbReference>
<comment type="caution">
    <text evidence="3">The sequence shown here is derived from an EMBL/GenBank/DDBJ whole genome shotgun (WGS) entry which is preliminary data.</text>
</comment>
<dbReference type="PANTHER" id="PTHR37534">
    <property type="entry name" value="TRANSCRIPTIONAL ACTIVATOR PROTEIN UGA3"/>
    <property type="match status" value="1"/>
</dbReference>
<dbReference type="Pfam" id="PF11951">
    <property type="entry name" value="Fungal_trans_2"/>
    <property type="match status" value="1"/>
</dbReference>
<organism evidence="3 4">
    <name type="scientific">Fusarium oxysporum f. sp. radicis-cucumerinum</name>
    <dbReference type="NCBI Taxonomy" id="327505"/>
    <lineage>
        <taxon>Eukaryota</taxon>
        <taxon>Fungi</taxon>
        <taxon>Dikarya</taxon>
        <taxon>Ascomycota</taxon>
        <taxon>Pezizomycotina</taxon>
        <taxon>Sordariomycetes</taxon>
        <taxon>Hypocreomycetidae</taxon>
        <taxon>Hypocreales</taxon>
        <taxon>Nectriaceae</taxon>
        <taxon>Fusarium</taxon>
        <taxon>Fusarium oxysporum species complex</taxon>
    </lineage>
</organism>
<comment type="subcellular location">
    <subcellularLocation>
        <location evidence="1">Nucleus</location>
    </subcellularLocation>
</comment>
<keyword evidence="2" id="KW-0539">Nucleus</keyword>
<sequence>MESSPESVRPVKRVKYARQDDAIPLNIATSSIRDSDSADASLVTDVPLFENTWPMTTGVSSPSEVLFNLPEDLGNSWAPAFTGDEREHVAPTHPALTPTLIPLHNPTENPSFIHHVPDFVPIPAENIKTTRRPDHAMVDYQVRELTFHSAPQPALNLQVATAPQPEPQPEPPRTQAQRLPRLLPAVHDALPERAVEPQDSKKRGLAPVEGLVVSPFTANEDRLIVSAYPRYARPENGQVNGYVKFNWPSRAPSRRPSGPVPLPPEDDVEDITSNVTRSHTAGRTPTIITLVNPGPAVSSAPNGTISPMDLEGGWGSTSSPILMAGSPVSVQDTSQILVAGDPKMLPPQFGFQAKMDHIDRRLFEFYIKNWCPGRSVLSNTNLWLKDLAPMHKNEGILHAIQSLAGVYIYDYIPDERIRQRINQRYVTADQYFSTLLNAPESRENGKGQEVITMAVLLSMQDIVLTERRLKKPYNPRWLEGFRQGEYFLQATDPGARYWKNNNVQYNELRISQSIIVGRAVILAQPMMALPSPETFNPEAEAGRFSWLLYGTEKDMFEIHGGCGFSKKLLHLMSQVTYCAGRLQQEPESTIVPITAKFLLRELSEMRQWSREGKDWELARKYPPTIDWVRDKADEVIIDSNQIMTEVTAEAWRIAAIIYYQCRLLRLPRNHPEVLANLDDLACCIRIMPTSGSHFTAQAPLLPVFFLGLLATEPVHKDVSMDWFEQVVQTPVRSSVPPLYGALLRIWGWIDKEVQIPRDPTALPKAIGKRYPWWEHLVAKVLEAEEETLCLT</sequence>
<gene>
    <name evidence="3" type="ORF">AU210_009302</name>
</gene>
<dbReference type="STRING" id="327505.A0A2H3GQX2"/>
<evidence type="ECO:0000256" key="2">
    <source>
        <dbReference type="ARBA" id="ARBA00023242"/>
    </source>
</evidence>
<dbReference type="PANTHER" id="PTHR37534:SF7">
    <property type="entry name" value="TRANSCRIPTIONAL ACTIVATOR PROTEIN UGA3"/>
    <property type="match status" value="1"/>
</dbReference>
<dbReference type="EMBL" id="MABQ02000006">
    <property type="protein sequence ID" value="PCD33067.1"/>
    <property type="molecule type" value="Genomic_DNA"/>
</dbReference>
<dbReference type="GO" id="GO:0000976">
    <property type="term" value="F:transcription cis-regulatory region binding"/>
    <property type="evidence" value="ECO:0007669"/>
    <property type="project" value="TreeGrafter"/>
</dbReference>
<evidence type="ECO:0000256" key="1">
    <source>
        <dbReference type="ARBA" id="ARBA00004123"/>
    </source>
</evidence>
<proteinExistence type="predicted"/>
<dbReference type="Proteomes" id="UP000219602">
    <property type="component" value="Chromosome 8"/>
</dbReference>
<reference evidence="3 4" key="1">
    <citation type="journal article" date="2016" name="Environ. Microbiol.">
        <title>Effector profiles distinguish formae speciales of Fusarium oxysporum.</title>
        <authorList>
            <person name="van Dam P."/>
            <person name="Fokkens L."/>
            <person name="Schmidt S.M."/>
            <person name="Linmans J.H."/>
            <person name="Kistler H.C."/>
            <person name="Ma L.J."/>
            <person name="Rep M."/>
        </authorList>
    </citation>
    <scope>NUCLEOTIDE SEQUENCE [LARGE SCALE GENOMIC DNA]</scope>
    <source>
        <strain evidence="3 4">Forc016</strain>
    </source>
</reference>
<protein>
    <recommendedName>
        <fullName evidence="5">Transcription factor domain-containing protein</fullName>
    </recommendedName>
</protein>
<dbReference type="InterPro" id="IPR021858">
    <property type="entry name" value="Fun_TF"/>
</dbReference>
<evidence type="ECO:0008006" key="5">
    <source>
        <dbReference type="Google" id="ProtNLM"/>
    </source>
</evidence>